<dbReference type="Gene3D" id="2.40.50.40">
    <property type="match status" value="1"/>
</dbReference>
<organism evidence="16 18">
    <name type="scientific">Peronospora matthiolae</name>
    <dbReference type="NCBI Taxonomy" id="2874970"/>
    <lineage>
        <taxon>Eukaryota</taxon>
        <taxon>Sar</taxon>
        <taxon>Stramenopiles</taxon>
        <taxon>Oomycota</taxon>
        <taxon>Peronosporomycetes</taxon>
        <taxon>Peronosporales</taxon>
        <taxon>Peronosporaceae</taxon>
        <taxon>Peronospora</taxon>
    </lineage>
</organism>
<dbReference type="GO" id="GO:0005634">
    <property type="term" value="C:nucleus"/>
    <property type="evidence" value="ECO:0007669"/>
    <property type="project" value="UniProtKB-SubCell"/>
</dbReference>
<evidence type="ECO:0000256" key="13">
    <source>
        <dbReference type="SAM" id="MobiDB-lite"/>
    </source>
</evidence>
<keyword evidence="9" id="KW-0548">Nucleotidyltransferase</keyword>
<keyword evidence="6" id="KW-0460">Magnesium</keyword>
<dbReference type="PANTHER" id="PTHR37984:SF5">
    <property type="entry name" value="PROTEIN NYNRIN-LIKE"/>
    <property type="match status" value="1"/>
</dbReference>
<sequence length="716" mass="81062">MARWLSFFAEYNFTVEYKPGRLNVVADALSRRPDFGPVVKPNSETATVAVMTSSVPSSTLHDDVRRAYAKDAVSGDTPRVFIPDDTDLRLQIAFKYHDAIIGGHRGLEKTYLTVSRDFYWPRQYQLVRKYVRACEVCQRVKSSPSLRAPLQPLPVPAECWESISMDFVFGLPNDARGNTSILVFVDRFSKMVHLVAVPESITASGCACVFIDTIFRLHGLPRELVSDRDPRLTADFWRSVFKSLGTRLKMSTSDHPESDGQTERANRVLEEILRGYVHSFKSWSEFLPMVEFAINNSVHASTTHTPFYVNGLRHKRVPTLLDCNSGLRGGETRPSKSRIGSRSSRSDEEVIAFDADIDNIDIEEDDASESAESLTEEKIDVAAVRSQRTEANESSDEFILARETVVRFVQDSIAEAVDKHKQNADKNGRANTLLFNKGDLVLLSTVNLPKHVVTNLGSSLLLPKYIGPFRVLHRLGNAYTIELPRKMGTYPTFYIGRLKPYHQYAASSDEERPCAQASRREPFAPDDGYQQGTEEQLSHPETDQHPHELPLARHEEMSKLSRSQAEQKQTQLDASRQCPPFGDACPAHVRDRCVTLALRDHRSSREHTDPHDRVESVFPPPPPPLEDSRGGQRYLVEQLLNHRDVNGRRTSYLVRWRGYPQSWDSWEPRSQLMIDVLGLVEQYDAAHPVPNKDRRRKSSRHGLKGISGCQSLRTSQ</sequence>
<dbReference type="Pfam" id="PF24626">
    <property type="entry name" value="SH3_Tf2-1"/>
    <property type="match status" value="1"/>
</dbReference>
<dbReference type="InterPro" id="IPR041588">
    <property type="entry name" value="Integrase_H2C2"/>
</dbReference>
<accession>A0AAV1T1M5</accession>
<dbReference type="AlphaFoldDB" id="A0AAV1T1M5"/>
<dbReference type="GO" id="GO:0003964">
    <property type="term" value="F:RNA-directed DNA polymerase activity"/>
    <property type="evidence" value="ECO:0007669"/>
    <property type="project" value="UniProtKB-KW"/>
</dbReference>
<dbReference type="InterPro" id="IPR056924">
    <property type="entry name" value="SH3_Tf2-1"/>
</dbReference>
<dbReference type="InterPro" id="IPR012337">
    <property type="entry name" value="RNaseH-like_sf"/>
</dbReference>
<evidence type="ECO:0000256" key="3">
    <source>
        <dbReference type="ARBA" id="ARBA00022723"/>
    </source>
</evidence>
<dbReference type="Gene3D" id="1.10.340.70">
    <property type="match status" value="1"/>
</dbReference>
<evidence type="ECO:0000256" key="2">
    <source>
        <dbReference type="ARBA" id="ARBA00022670"/>
    </source>
</evidence>
<keyword evidence="10" id="KW-0238">DNA-binding</keyword>
<feature type="compositionally biased region" description="Basic and acidic residues" evidence="13">
    <location>
        <begin position="536"/>
        <end position="559"/>
    </location>
</feature>
<evidence type="ECO:0000256" key="1">
    <source>
        <dbReference type="ARBA" id="ARBA00004123"/>
    </source>
</evidence>
<feature type="domain" description="Integrase catalytic" evidence="15">
    <location>
        <begin position="148"/>
        <end position="314"/>
    </location>
</feature>
<dbReference type="Gene3D" id="3.30.420.10">
    <property type="entry name" value="Ribonuclease H-like superfamily/Ribonuclease H"/>
    <property type="match status" value="1"/>
</dbReference>
<feature type="domain" description="Chromo" evidence="14">
    <location>
        <begin position="634"/>
        <end position="695"/>
    </location>
</feature>
<evidence type="ECO:0000313" key="16">
    <source>
        <dbReference type="EMBL" id="CAK7897963.1"/>
    </source>
</evidence>
<dbReference type="PROSITE" id="PS00598">
    <property type="entry name" value="CHROMO_1"/>
    <property type="match status" value="1"/>
</dbReference>
<dbReference type="InterPro" id="IPR036397">
    <property type="entry name" value="RNaseH_sf"/>
</dbReference>
<evidence type="ECO:0000256" key="10">
    <source>
        <dbReference type="ARBA" id="ARBA00023125"/>
    </source>
</evidence>
<dbReference type="InterPro" id="IPR000953">
    <property type="entry name" value="Chromo/chromo_shadow_dom"/>
</dbReference>
<dbReference type="GO" id="GO:0003677">
    <property type="term" value="F:DNA binding"/>
    <property type="evidence" value="ECO:0007669"/>
    <property type="project" value="UniProtKB-KW"/>
</dbReference>
<dbReference type="PANTHER" id="PTHR37984">
    <property type="entry name" value="PROTEIN CBG26694"/>
    <property type="match status" value="1"/>
</dbReference>
<keyword evidence="3" id="KW-0479">Metal-binding</keyword>
<keyword evidence="5" id="KW-0378">Hydrolase</keyword>
<keyword evidence="9" id="KW-0239">DNA-directed DNA polymerase</keyword>
<feature type="region of interest" description="Disordered" evidence="13">
    <location>
        <begin position="602"/>
        <end position="630"/>
    </location>
</feature>
<dbReference type="SUPFAM" id="SSF53098">
    <property type="entry name" value="Ribonuclease H-like"/>
    <property type="match status" value="1"/>
</dbReference>
<evidence type="ECO:0000256" key="4">
    <source>
        <dbReference type="ARBA" id="ARBA00022750"/>
    </source>
</evidence>
<keyword evidence="11" id="KW-0233">DNA recombination</keyword>
<keyword evidence="8" id="KW-0695">RNA-directed DNA polymerase</keyword>
<dbReference type="InterPro" id="IPR023779">
    <property type="entry name" value="Chromodomain_CS"/>
</dbReference>
<dbReference type="InterPro" id="IPR016197">
    <property type="entry name" value="Chromo-like_dom_sf"/>
</dbReference>
<name>A0AAV1T1M5_9STRA</name>
<evidence type="ECO:0000313" key="17">
    <source>
        <dbReference type="EMBL" id="CAK7926871.1"/>
    </source>
</evidence>
<dbReference type="GO" id="GO:0046872">
    <property type="term" value="F:metal ion binding"/>
    <property type="evidence" value="ECO:0007669"/>
    <property type="project" value="UniProtKB-KW"/>
</dbReference>
<dbReference type="GO" id="GO:0006310">
    <property type="term" value="P:DNA recombination"/>
    <property type="evidence" value="ECO:0007669"/>
    <property type="project" value="UniProtKB-KW"/>
</dbReference>
<evidence type="ECO:0000256" key="11">
    <source>
        <dbReference type="ARBA" id="ARBA00023172"/>
    </source>
</evidence>
<dbReference type="EMBL" id="CAKLBY020000014">
    <property type="protein sequence ID" value="CAK7897963.1"/>
    <property type="molecule type" value="Genomic_DNA"/>
</dbReference>
<keyword evidence="2" id="KW-0645">Protease</keyword>
<feature type="region of interest" description="Disordered" evidence="13">
    <location>
        <begin position="326"/>
        <end position="347"/>
    </location>
</feature>
<keyword evidence="9" id="KW-0808">Transferase</keyword>
<evidence type="ECO:0000256" key="7">
    <source>
        <dbReference type="ARBA" id="ARBA00022908"/>
    </source>
</evidence>
<evidence type="ECO:0000256" key="6">
    <source>
        <dbReference type="ARBA" id="ARBA00022842"/>
    </source>
</evidence>
<feature type="compositionally biased region" description="Basic residues" evidence="13">
    <location>
        <begin position="693"/>
        <end position="703"/>
    </location>
</feature>
<feature type="region of interest" description="Disordered" evidence="13">
    <location>
        <begin position="507"/>
        <end position="578"/>
    </location>
</feature>
<evidence type="ECO:0000256" key="12">
    <source>
        <dbReference type="ARBA" id="ARBA00023242"/>
    </source>
</evidence>
<dbReference type="GO" id="GO:0015074">
    <property type="term" value="P:DNA integration"/>
    <property type="evidence" value="ECO:0007669"/>
    <property type="project" value="UniProtKB-KW"/>
</dbReference>
<dbReference type="EMBL" id="CAKLBY020000101">
    <property type="protein sequence ID" value="CAK7926871.1"/>
    <property type="molecule type" value="Genomic_DNA"/>
</dbReference>
<evidence type="ECO:0000259" key="14">
    <source>
        <dbReference type="PROSITE" id="PS50013"/>
    </source>
</evidence>
<dbReference type="GO" id="GO:0003887">
    <property type="term" value="F:DNA-directed DNA polymerase activity"/>
    <property type="evidence" value="ECO:0007669"/>
    <property type="project" value="UniProtKB-KW"/>
</dbReference>
<evidence type="ECO:0000256" key="5">
    <source>
        <dbReference type="ARBA" id="ARBA00022801"/>
    </source>
</evidence>
<dbReference type="GO" id="GO:0004190">
    <property type="term" value="F:aspartic-type endopeptidase activity"/>
    <property type="evidence" value="ECO:0007669"/>
    <property type="project" value="UniProtKB-KW"/>
</dbReference>
<dbReference type="GO" id="GO:0006508">
    <property type="term" value="P:proteolysis"/>
    <property type="evidence" value="ECO:0007669"/>
    <property type="project" value="UniProtKB-KW"/>
</dbReference>
<feature type="region of interest" description="Disordered" evidence="13">
    <location>
        <begin position="687"/>
        <end position="716"/>
    </location>
</feature>
<keyword evidence="7" id="KW-0229">DNA integration</keyword>
<dbReference type="Pfam" id="PF00385">
    <property type="entry name" value="Chromo"/>
    <property type="match status" value="1"/>
</dbReference>
<dbReference type="PROSITE" id="PS50013">
    <property type="entry name" value="CHROMO_2"/>
    <property type="match status" value="1"/>
</dbReference>
<feature type="compositionally biased region" description="Basic and acidic residues" evidence="13">
    <location>
        <begin position="509"/>
        <end position="523"/>
    </location>
</feature>
<feature type="compositionally biased region" description="Polar residues" evidence="13">
    <location>
        <begin position="560"/>
        <end position="574"/>
    </location>
</feature>
<evidence type="ECO:0000313" key="18">
    <source>
        <dbReference type="Proteomes" id="UP001162060"/>
    </source>
</evidence>
<dbReference type="SUPFAM" id="SSF54160">
    <property type="entry name" value="Chromo domain-like"/>
    <property type="match status" value="1"/>
</dbReference>
<comment type="subcellular location">
    <subcellularLocation>
        <location evidence="1">Nucleus</location>
    </subcellularLocation>
</comment>
<keyword evidence="12" id="KW-0539">Nucleus</keyword>
<reference evidence="16" key="1">
    <citation type="submission" date="2024-01" db="EMBL/GenBank/DDBJ databases">
        <authorList>
            <person name="Webb A."/>
        </authorList>
    </citation>
    <scope>NUCLEOTIDE SEQUENCE</scope>
    <source>
        <strain evidence="16">Pm1</strain>
    </source>
</reference>
<feature type="compositionally biased region" description="Basic and acidic residues" evidence="13">
    <location>
        <begin position="602"/>
        <end position="615"/>
    </location>
</feature>
<dbReference type="InterPro" id="IPR023780">
    <property type="entry name" value="Chromo_domain"/>
</dbReference>
<proteinExistence type="predicted"/>
<evidence type="ECO:0000256" key="8">
    <source>
        <dbReference type="ARBA" id="ARBA00022918"/>
    </source>
</evidence>
<dbReference type="PROSITE" id="PS50994">
    <property type="entry name" value="INTEGRASE"/>
    <property type="match status" value="1"/>
</dbReference>
<keyword evidence="4" id="KW-0064">Aspartyl protease</keyword>
<dbReference type="SMART" id="SM00298">
    <property type="entry name" value="CHROMO"/>
    <property type="match status" value="1"/>
</dbReference>
<gene>
    <name evidence="17" type="ORF">PM001_LOCUS12021</name>
    <name evidence="16" type="ORF">PM001_LOCUS1549</name>
</gene>
<dbReference type="Pfam" id="PF17921">
    <property type="entry name" value="Integrase_H2C2"/>
    <property type="match status" value="1"/>
</dbReference>
<dbReference type="InterPro" id="IPR050951">
    <property type="entry name" value="Retrovirus_Pol_polyprotein"/>
</dbReference>
<comment type="caution">
    <text evidence="16">The sequence shown here is derived from an EMBL/GenBank/DDBJ whole genome shotgun (WGS) entry which is preliminary data.</text>
</comment>
<evidence type="ECO:0000259" key="15">
    <source>
        <dbReference type="PROSITE" id="PS50994"/>
    </source>
</evidence>
<protein>
    <submittedName>
        <fullName evidence="16">Uncharacterized protein</fullName>
    </submittedName>
</protein>
<evidence type="ECO:0000256" key="9">
    <source>
        <dbReference type="ARBA" id="ARBA00022932"/>
    </source>
</evidence>
<dbReference type="Proteomes" id="UP001162060">
    <property type="component" value="Unassembled WGS sequence"/>
</dbReference>
<dbReference type="Pfam" id="PF00665">
    <property type="entry name" value="rve"/>
    <property type="match status" value="1"/>
</dbReference>
<dbReference type="InterPro" id="IPR001584">
    <property type="entry name" value="Integrase_cat-core"/>
</dbReference>